<accession>A0A0C1Z7I7</accession>
<keyword evidence="1" id="KW-0812">Transmembrane</keyword>
<gene>
    <name evidence="2" type="ORF">H735_16395</name>
</gene>
<proteinExistence type="predicted"/>
<dbReference type="PATRIC" id="fig|1229493.5.peg.2429"/>
<evidence type="ECO:0000256" key="1">
    <source>
        <dbReference type="SAM" id="Phobius"/>
    </source>
</evidence>
<keyword evidence="1" id="KW-1133">Transmembrane helix</keyword>
<sequence>MDNFKELASFGVFAALSGFSFGAIFFGIAFVYAAINKQQDVSVFAISSIVLGIIGLFVGVTQSNKKRDLIKA</sequence>
<evidence type="ECO:0000313" key="2">
    <source>
        <dbReference type="EMBL" id="KIF52154.1"/>
    </source>
</evidence>
<comment type="caution">
    <text evidence="2">The sequence shown here is derived from an EMBL/GenBank/DDBJ whole genome shotgun (WGS) entry which is preliminary data.</text>
</comment>
<keyword evidence="1" id="KW-0472">Membrane</keyword>
<feature type="transmembrane region" description="Helical" evidence="1">
    <location>
        <begin position="12"/>
        <end position="35"/>
    </location>
</feature>
<name>A0A0C1Z7I7_9VIBR</name>
<feature type="transmembrane region" description="Helical" evidence="1">
    <location>
        <begin position="41"/>
        <end position="61"/>
    </location>
</feature>
<dbReference type="RefSeq" id="WP_005441533.1">
    <property type="nucleotide sequence ID" value="NZ_BAOH01000119.1"/>
</dbReference>
<protein>
    <submittedName>
        <fullName evidence="2">Membrane protein</fullName>
    </submittedName>
</protein>
<reference evidence="2 3" key="1">
    <citation type="submission" date="2014-07" db="EMBL/GenBank/DDBJ databases">
        <title>Unique and conserved regions in Vibrio harveyi and related species in comparison with the shrimp pathogen Vibrio harveyi CAIM 1792.</title>
        <authorList>
            <person name="Espinoza-Valles I."/>
            <person name="Vora G."/>
            <person name="Leekitcharoenphon P."/>
            <person name="Ussery D."/>
            <person name="Hoj L."/>
            <person name="Gomez-Gil B."/>
        </authorList>
    </citation>
    <scope>NUCLEOTIDE SEQUENCE [LARGE SCALE GENOMIC DNA]</scope>
    <source>
        <strain evidence="3">CAIM 1854 / LMG 25443</strain>
    </source>
</reference>
<dbReference type="EMBL" id="JPRD01000025">
    <property type="protein sequence ID" value="KIF52154.1"/>
    <property type="molecule type" value="Genomic_DNA"/>
</dbReference>
<dbReference type="AlphaFoldDB" id="A0A0C1Z7I7"/>
<organism evidence="2 3">
    <name type="scientific">Vibrio owensii CAIM 1854 = LMG 25443</name>
    <dbReference type="NCBI Taxonomy" id="1229493"/>
    <lineage>
        <taxon>Bacteria</taxon>
        <taxon>Pseudomonadati</taxon>
        <taxon>Pseudomonadota</taxon>
        <taxon>Gammaproteobacteria</taxon>
        <taxon>Vibrionales</taxon>
        <taxon>Vibrionaceae</taxon>
        <taxon>Vibrio</taxon>
    </lineage>
</organism>
<dbReference type="Proteomes" id="UP000031586">
    <property type="component" value="Unassembled WGS sequence"/>
</dbReference>
<evidence type="ECO:0000313" key="3">
    <source>
        <dbReference type="Proteomes" id="UP000031586"/>
    </source>
</evidence>